<accession>A0A4C1YL30</accession>
<dbReference type="EMBL" id="BGZK01001237">
    <property type="protein sequence ID" value="GBP75137.1"/>
    <property type="molecule type" value="Genomic_DNA"/>
</dbReference>
<protein>
    <submittedName>
        <fullName evidence="1">Uncharacterized protein</fullName>
    </submittedName>
</protein>
<gene>
    <name evidence="1" type="ORF">EVAR_42380_1</name>
</gene>
<sequence length="172" mass="19467">MKCSQSACVNIVLLNKPYYSLVFSSSELIRELMGSVASLSPIKKRRACDREHPLYPRWVARVIVSNYTHAHLLSCGRAEMVFELCSFRLNTLPDRKFVRRRDVDLRRGVGEEVISPSLSTAQLKCMPTPADSFKRRRALAQVCVCVCTTACYVHPRIVTADDLTVCILVKFV</sequence>
<name>A0A4C1YL30_EUMVA</name>
<dbReference type="Proteomes" id="UP000299102">
    <property type="component" value="Unassembled WGS sequence"/>
</dbReference>
<keyword evidence="2" id="KW-1185">Reference proteome</keyword>
<proteinExistence type="predicted"/>
<comment type="caution">
    <text evidence="1">The sequence shown here is derived from an EMBL/GenBank/DDBJ whole genome shotgun (WGS) entry which is preliminary data.</text>
</comment>
<organism evidence="1 2">
    <name type="scientific">Eumeta variegata</name>
    <name type="common">Bagworm moth</name>
    <name type="synonym">Eumeta japonica</name>
    <dbReference type="NCBI Taxonomy" id="151549"/>
    <lineage>
        <taxon>Eukaryota</taxon>
        <taxon>Metazoa</taxon>
        <taxon>Ecdysozoa</taxon>
        <taxon>Arthropoda</taxon>
        <taxon>Hexapoda</taxon>
        <taxon>Insecta</taxon>
        <taxon>Pterygota</taxon>
        <taxon>Neoptera</taxon>
        <taxon>Endopterygota</taxon>
        <taxon>Lepidoptera</taxon>
        <taxon>Glossata</taxon>
        <taxon>Ditrysia</taxon>
        <taxon>Tineoidea</taxon>
        <taxon>Psychidae</taxon>
        <taxon>Oiketicinae</taxon>
        <taxon>Eumeta</taxon>
    </lineage>
</organism>
<reference evidence="1 2" key="1">
    <citation type="journal article" date="2019" name="Commun. Biol.">
        <title>The bagworm genome reveals a unique fibroin gene that provides high tensile strength.</title>
        <authorList>
            <person name="Kono N."/>
            <person name="Nakamura H."/>
            <person name="Ohtoshi R."/>
            <person name="Tomita M."/>
            <person name="Numata K."/>
            <person name="Arakawa K."/>
        </authorList>
    </citation>
    <scope>NUCLEOTIDE SEQUENCE [LARGE SCALE GENOMIC DNA]</scope>
</reference>
<evidence type="ECO:0000313" key="1">
    <source>
        <dbReference type="EMBL" id="GBP75137.1"/>
    </source>
</evidence>
<evidence type="ECO:0000313" key="2">
    <source>
        <dbReference type="Proteomes" id="UP000299102"/>
    </source>
</evidence>
<dbReference type="AlphaFoldDB" id="A0A4C1YL30"/>